<feature type="compositionally biased region" description="Basic and acidic residues" evidence="1">
    <location>
        <begin position="89"/>
        <end position="102"/>
    </location>
</feature>
<reference evidence="2 3" key="1">
    <citation type="journal article" date="2019" name="Emerg. Microbes Infect.">
        <title>Comprehensive subspecies identification of 175 nontuberculous mycobacteria species based on 7547 genomic profiles.</title>
        <authorList>
            <person name="Matsumoto Y."/>
            <person name="Kinjo T."/>
            <person name="Motooka D."/>
            <person name="Nabeya D."/>
            <person name="Jung N."/>
            <person name="Uechi K."/>
            <person name="Horii T."/>
            <person name="Iida T."/>
            <person name="Fujita J."/>
            <person name="Nakamura S."/>
        </authorList>
    </citation>
    <scope>NUCLEOTIDE SEQUENCE [LARGE SCALE GENOMIC DNA]</scope>
    <source>
        <strain evidence="2 3">JCM 6376</strain>
    </source>
</reference>
<name>A0AAD1HUS2_9MYCO</name>
<dbReference type="EMBL" id="AP022561">
    <property type="protein sequence ID" value="BBX09471.1"/>
    <property type="molecule type" value="Genomic_DNA"/>
</dbReference>
<keyword evidence="3" id="KW-1185">Reference proteome</keyword>
<dbReference type="RefSeq" id="WP_115321723.1">
    <property type="nucleotide sequence ID" value="NZ_AP022561.1"/>
</dbReference>
<accession>A0AAD1HUS2</accession>
<dbReference type="Pfam" id="PF23829">
    <property type="entry name" value="DUF7199"/>
    <property type="match status" value="1"/>
</dbReference>
<sequence>MIQRIWATTLFILGLMIFAAAVAIAYSGEAHADVSARCYAHLAEIPASQKTTAAGDRRYHLEHGEFSPCTEQDANDGREAAVSRGPAASHDDDKRKDDDKKSRYCRKHWYC</sequence>
<evidence type="ECO:0000313" key="2">
    <source>
        <dbReference type="EMBL" id="BBX09471.1"/>
    </source>
</evidence>
<organism evidence="2 3">
    <name type="scientific">Mycolicibacterium aichiense</name>
    <dbReference type="NCBI Taxonomy" id="1799"/>
    <lineage>
        <taxon>Bacteria</taxon>
        <taxon>Bacillati</taxon>
        <taxon>Actinomycetota</taxon>
        <taxon>Actinomycetes</taxon>
        <taxon>Mycobacteriales</taxon>
        <taxon>Mycobacteriaceae</taxon>
        <taxon>Mycolicibacterium</taxon>
    </lineage>
</organism>
<dbReference type="KEGG" id="maic:MAIC_42740"/>
<feature type="region of interest" description="Disordered" evidence="1">
    <location>
        <begin position="65"/>
        <end position="103"/>
    </location>
</feature>
<dbReference type="AlphaFoldDB" id="A0AAD1HUS2"/>
<evidence type="ECO:0000313" key="3">
    <source>
        <dbReference type="Proteomes" id="UP000467327"/>
    </source>
</evidence>
<evidence type="ECO:0000256" key="1">
    <source>
        <dbReference type="SAM" id="MobiDB-lite"/>
    </source>
</evidence>
<dbReference type="Proteomes" id="UP000467327">
    <property type="component" value="Chromosome"/>
</dbReference>
<dbReference type="InterPro" id="IPR055623">
    <property type="entry name" value="DUF7199"/>
</dbReference>
<protein>
    <submittedName>
        <fullName evidence="2">Uncharacterized protein</fullName>
    </submittedName>
</protein>
<gene>
    <name evidence="2" type="ORF">MAIC_42740</name>
</gene>
<proteinExistence type="predicted"/>